<comment type="caution">
    <text evidence="1">The sequence shown here is derived from an EMBL/GenBank/DDBJ whole genome shotgun (WGS) entry which is preliminary data.</text>
</comment>
<name>A0A9D2N0Q4_9FIRM</name>
<protein>
    <submittedName>
        <fullName evidence="1">Uncharacterized protein</fullName>
    </submittedName>
</protein>
<evidence type="ECO:0000313" key="1">
    <source>
        <dbReference type="EMBL" id="HJC06670.1"/>
    </source>
</evidence>
<accession>A0A9D2N0Q4</accession>
<dbReference type="EMBL" id="DWWT01000058">
    <property type="protein sequence ID" value="HJC06670.1"/>
    <property type="molecule type" value="Genomic_DNA"/>
</dbReference>
<organism evidence="1 2">
    <name type="scientific">Candidatus Enterocloster excrementipullorum</name>
    <dbReference type="NCBI Taxonomy" id="2838559"/>
    <lineage>
        <taxon>Bacteria</taxon>
        <taxon>Bacillati</taxon>
        <taxon>Bacillota</taxon>
        <taxon>Clostridia</taxon>
        <taxon>Lachnospirales</taxon>
        <taxon>Lachnospiraceae</taxon>
        <taxon>Enterocloster</taxon>
    </lineage>
</organism>
<sequence>MDDTWKKDPRLASMSQEKLELLTNFSERLKQTDKSSLMDAFLSINREAQQKGLSFNDRETALLVNILSAHMPPSEKKKINLLKMLSKKLASPH</sequence>
<dbReference type="AlphaFoldDB" id="A0A9D2N0Q4"/>
<evidence type="ECO:0000313" key="2">
    <source>
        <dbReference type="Proteomes" id="UP000823910"/>
    </source>
</evidence>
<proteinExistence type="predicted"/>
<gene>
    <name evidence="1" type="ORF">H9704_11055</name>
</gene>
<reference evidence="1" key="2">
    <citation type="submission" date="2021-04" db="EMBL/GenBank/DDBJ databases">
        <authorList>
            <person name="Gilroy R."/>
        </authorList>
    </citation>
    <scope>NUCLEOTIDE SEQUENCE</scope>
    <source>
        <strain evidence="1">CHK180-15479</strain>
    </source>
</reference>
<dbReference type="Proteomes" id="UP000823910">
    <property type="component" value="Unassembled WGS sequence"/>
</dbReference>
<reference evidence="1" key="1">
    <citation type="journal article" date="2021" name="PeerJ">
        <title>Extensive microbial diversity within the chicken gut microbiome revealed by metagenomics and culture.</title>
        <authorList>
            <person name="Gilroy R."/>
            <person name="Ravi A."/>
            <person name="Getino M."/>
            <person name="Pursley I."/>
            <person name="Horton D.L."/>
            <person name="Alikhan N.F."/>
            <person name="Baker D."/>
            <person name="Gharbi K."/>
            <person name="Hall N."/>
            <person name="Watson M."/>
            <person name="Adriaenssens E.M."/>
            <person name="Foster-Nyarko E."/>
            <person name="Jarju S."/>
            <person name="Secka A."/>
            <person name="Antonio M."/>
            <person name="Oren A."/>
            <person name="Chaudhuri R.R."/>
            <person name="La Ragione R."/>
            <person name="Hildebrand F."/>
            <person name="Pallen M.J."/>
        </authorList>
    </citation>
    <scope>NUCLEOTIDE SEQUENCE</scope>
    <source>
        <strain evidence="1">CHK180-15479</strain>
    </source>
</reference>